<keyword evidence="3" id="KW-1185">Reference proteome</keyword>
<dbReference type="GeneTree" id="ENSGT00940000158762"/>
<feature type="region of interest" description="Disordered" evidence="1">
    <location>
        <begin position="1"/>
        <end position="23"/>
    </location>
</feature>
<protein>
    <submittedName>
        <fullName evidence="2">Oxysterol binding protein like 2</fullName>
    </submittedName>
</protein>
<dbReference type="VEuPathDB" id="HostDB:ENSG00000130703"/>
<dbReference type="Ensembl" id="ENST00000646834.1">
    <property type="protein sequence ID" value="ENSP00000494692.1"/>
    <property type="gene ID" value="ENSG00000130703.18"/>
</dbReference>
<gene>
    <name evidence="2" type="primary">OSBPL2</name>
</gene>
<reference evidence="2" key="7">
    <citation type="submission" date="2025-09" db="UniProtKB">
        <authorList>
            <consortium name="Ensembl"/>
        </authorList>
    </citation>
    <scope>IDENTIFICATION</scope>
</reference>
<dbReference type="HGNC" id="HGNC:15761">
    <property type="gene designation" value="OSBPL2"/>
</dbReference>
<reference evidence="2 3" key="3">
    <citation type="journal article" date="2004" name="Nature">
        <title>Finishing the euchromatic sequence of the human genome.</title>
        <authorList>
            <consortium name="International Human Genome Sequencing Consortium"/>
        </authorList>
    </citation>
    <scope>NUCLEOTIDE SEQUENCE [LARGE SCALE GENOMIC DNA]</scope>
</reference>
<dbReference type="ExpressionAtlas" id="A0A2R8Y5B9">
    <property type="expression patterns" value="baseline and differential"/>
</dbReference>
<sequence length="80" mass="9045">MNGEEEFFDAVTGFDSDNSSGEFSEANQKVTGMIDLDTSKNNRIGKTGESLWLLLLFRLWLPSGRGPANHLIHSWEKRMN</sequence>
<dbReference type="EMBL" id="AL354836">
    <property type="status" value="NOT_ANNOTATED_CDS"/>
    <property type="molecule type" value="Genomic_DNA"/>
</dbReference>
<dbReference type="EMBL" id="AL078633">
    <property type="status" value="NOT_ANNOTATED_CDS"/>
    <property type="molecule type" value="Genomic_DNA"/>
</dbReference>
<reference evidence="7" key="5">
    <citation type="journal article" date="2014" name="J. Proteomics">
        <title>An enzyme assisted RP-RPLC approach for in-depth analysis of human liver phosphoproteome.</title>
        <authorList>
            <person name="Bian Y."/>
            <person name="Song C."/>
            <person name="Cheng K."/>
            <person name="Dong M."/>
            <person name="Wang F."/>
            <person name="Huang J."/>
            <person name="Sun D."/>
            <person name="Wang L."/>
            <person name="Ye M."/>
            <person name="Zou H."/>
        </authorList>
    </citation>
    <scope>IDENTIFICATION BY MASS SPECTROMETRY [LARGE SCALE ANALYSIS]</scope>
</reference>
<organism evidence="2 3">
    <name type="scientific">Homo sapiens</name>
    <name type="common">Human</name>
    <dbReference type="NCBI Taxonomy" id="9606"/>
    <lineage>
        <taxon>Eukaryota</taxon>
        <taxon>Metazoa</taxon>
        <taxon>Chordata</taxon>
        <taxon>Craniata</taxon>
        <taxon>Vertebrata</taxon>
        <taxon>Euteleostomi</taxon>
        <taxon>Mammalia</taxon>
        <taxon>Eutheria</taxon>
        <taxon>Euarchontoglires</taxon>
        <taxon>Primates</taxon>
        <taxon>Haplorrhini</taxon>
        <taxon>Catarrhini</taxon>
        <taxon>Hominidae</taxon>
        <taxon>Homo</taxon>
    </lineage>
</organism>
<name>A0A2R8Y5B9_HUMAN</name>
<dbReference type="Ensembl" id="ENST00000646834.1">
    <property type="protein sequence ID" value="ENSP00000494692.1"/>
    <property type="gene ID" value="ENSG00000130703.17"/>
</dbReference>
<evidence type="ECO:0000313" key="2">
    <source>
        <dbReference type="Ensembl" id="ENSP00000494692.1"/>
    </source>
</evidence>
<reference evidence="2" key="6">
    <citation type="submission" date="2025-08" db="UniProtKB">
        <authorList>
            <consortium name="Ensembl"/>
        </authorList>
    </citation>
    <scope>IDENTIFICATION</scope>
</reference>
<dbReference type="AlphaFoldDB" id="A0A2R8Y5B9"/>
<dbReference type="OpenTargets" id="ENSG00000130703"/>
<reference evidence="2 3" key="1">
    <citation type="journal article" date="2001" name="Nature">
        <title>Initial sequencing and analysis of the human genome.</title>
        <authorList>
            <consortium name="International Human Genome Sequencing Consortium"/>
            <person name="Lander E.S."/>
            <person name="Linton L.M."/>
            <person name="Birren B."/>
            <person name="Nusbaum C."/>
            <person name="Zody M.C."/>
            <person name="Baldwin J."/>
            <person name="Devon K."/>
            <person name="Dewar K."/>
            <person name="Doyle M."/>
            <person name="FitzHugh W."/>
            <person name="Funke R."/>
            <person name="Gage D."/>
            <person name="Harris K."/>
            <person name="Heaford A."/>
            <person name="Howland J."/>
            <person name="Kann L."/>
            <person name="Lehoczky J."/>
            <person name="LeVine R."/>
            <person name="McEwan P."/>
            <person name="McKernan K."/>
            <person name="Meldrim J."/>
            <person name="Mesirov J.P."/>
            <person name="Miranda C."/>
            <person name="Morris W."/>
            <person name="Naylor J."/>
            <person name="Raymond C."/>
            <person name="Rosetti M."/>
            <person name="Santos R."/>
            <person name="Sheridan A."/>
            <person name="Sougnez C."/>
            <person name="Stange-Thomann N."/>
            <person name="Stojanovic N."/>
            <person name="Subramanian A."/>
            <person name="Wyman D."/>
            <person name="Rogers J."/>
            <person name="Sulston J."/>
            <person name="Ainscough R."/>
            <person name="Beck S."/>
            <person name="Bentley D."/>
            <person name="Burton J."/>
            <person name="Clee C."/>
            <person name="Carter N."/>
            <person name="Coulson A."/>
            <person name="Deadman R."/>
            <person name="Deloukas P."/>
            <person name="Dunham A."/>
            <person name="Dunham I."/>
            <person name="Durbin R."/>
            <person name="French L."/>
            <person name="Grafham D."/>
            <person name="Gregory S."/>
            <person name="Hubbard T."/>
            <person name="Humphray S."/>
            <person name="Hunt A."/>
            <person name="Jones M."/>
            <person name="Lloyd C."/>
            <person name="McMurray A."/>
            <person name="Matthews L."/>
            <person name="Mercer S."/>
            <person name="Milne S."/>
            <person name="Mullikin J.C."/>
            <person name="Mungall A."/>
            <person name="Plumb R."/>
            <person name="Ross M."/>
            <person name="Shownkeen R."/>
            <person name="Sims S."/>
            <person name="Waterston R.H."/>
            <person name="Wilson R.K."/>
            <person name="Hillier L.W."/>
            <person name="McPherson J.D."/>
            <person name="Marra M.A."/>
            <person name="Mardis E.R."/>
            <person name="Fulton L.A."/>
            <person name="Chinwalla A.T."/>
            <person name="Pepin K.H."/>
            <person name="Gish W.R."/>
            <person name="Chissoe S.L."/>
            <person name="Wendl M.C."/>
            <person name="Delehaunty K.D."/>
            <person name="Miner T.L."/>
            <person name="Delehaunty A."/>
            <person name="Kramer J.B."/>
            <person name="Cook L.L."/>
            <person name="Fulton R.S."/>
            <person name="Johnson D.L."/>
            <person name="Minx P.J."/>
            <person name="Clifton S.W."/>
            <person name="Hawkins T."/>
            <person name="Branscomb E."/>
            <person name="Predki P."/>
            <person name="Richardson P."/>
            <person name="Wenning S."/>
            <person name="Slezak T."/>
            <person name="Doggett N."/>
            <person name="Cheng J.F."/>
            <person name="Olsen A."/>
            <person name="Lucas S."/>
            <person name="Elkin C."/>
            <person name="Uberbacher E."/>
            <person name="Frazier M."/>
            <person name="Gibbs R.A."/>
            <person name="Muzny D.M."/>
            <person name="Scherer S.E."/>
            <person name="Bouck J.B."/>
            <person name="Sodergren E.J."/>
            <person name="Worley K.C."/>
            <person name="Rives C.M."/>
            <person name="Gorrell J.H."/>
            <person name="Metzker M.L."/>
            <person name="Naylor S.L."/>
            <person name="Kucherlapati R.S."/>
            <person name="Nelson D.L."/>
            <person name="Weinstock G.M."/>
            <person name="Sakaki Y."/>
            <person name="Fujiyama A."/>
            <person name="Hattori M."/>
            <person name="Yada T."/>
            <person name="Toyoda A."/>
            <person name="Itoh T."/>
            <person name="Kawagoe C."/>
            <person name="Watanabe H."/>
            <person name="Totoki Y."/>
            <person name="Taylor T."/>
            <person name="Weissenbach J."/>
            <person name="Heilig R."/>
            <person name="Saurin W."/>
            <person name="Artiguenave F."/>
            <person name="Brottier P."/>
            <person name="Bruls T."/>
            <person name="Pelletier E."/>
            <person name="Robert C."/>
            <person name="Wincker P."/>
            <person name="Smith D.R."/>
            <person name="Doucette-Stamm L."/>
            <person name="Rubenfield M."/>
            <person name="Weinstock K."/>
            <person name="Lee H.M."/>
            <person name="Dubois J."/>
            <person name="Rosenthal A."/>
            <person name="Platzer M."/>
            <person name="Nyakatura G."/>
            <person name="Taudien S."/>
            <person name="Rump A."/>
            <person name="Yang H."/>
            <person name="Yu J."/>
            <person name="Wang J."/>
            <person name="Huang G."/>
            <person name="Gu J."/>
            <person name="Hood L."/>
            <person name="Rowen L."/>
            <person name="Madan A."/>
            <person name="Qin S."/>
            <person name="Davis R.W."/>
            <person name="Federspiel N.A."/>
            <person name="Abola A.P."/>
            <person name="Proctor M.J."/>
            <person name="Myers R.M."/>
            <person name="Schmutz J."/>
            <person name="Dickson M."/>
            <person name="Grimwood J."/>
            <person name="Cox D.R."/>
            <person name="Olson M.V."/>
            <person name="Kaul R."/>
            <person name="Raymond C."/>
            <person name="Shimizu N."/>
            <person name="Kawasaki K."/>
            <person name="Minoshima S."/>
            <person name="Evans G.A."/>
            <person name="Athanasiou M."/>
            <person name="Schultz R."/>
            <person name="Roe B.A."/>
            <person name="Chen F."/>
            <person name="Pan H."/>
            <person name="Ramser J."/>
            <person name="Lehrach H."/>
            <person name="Reinhardt R."/>
            <person name="McCombie W.R."/>
            <person name="de la Bastide M."/>
            <person name="Dedhia N."/>
            <person name="Blocker H."/>
            <person name="Hornischer K."/>
            <person name="Nordsiek G."/>
            <person name="Agarwala R."/>
            <person name="Aravind L."/>
            <person name="Bailey J.A."/>
            <person name="Bateman A."/>
            <person name="Batzoglou S."/>
            <person name="Birney E."/>
            <person name="Bork P."/>
            <person name="Brown D.G."/>
            <person name="Burge C.B."/>
            <person name="Cerutti L."/>
            <person name="Chen H.C."/>
            <person name="Church D."/>
            <person name="Clamp M."/>
            <person name="Copley R.R."/>
            <person name="Doerks T."/>
            <person name="Eddy S.R."/>
            <person name="Eichler E.E."/>
            <person name="Furey T.S."/>
            <person name="Galagan J."/>
            <person name="Gilbert J.G."/>
            <person name="Harmon C."/>
            <person name="Hayashizaki Y."/>
            <person name="Haussler D."/>
            <person name="Hermjakob H."/>
            <person name="Hokamp K."/>
            <person name="Jang W."/>
            <person name="Johnson L.S."/>
            <person name="Jones T.A."/>
            <person name="Kasif S."/>
            <person name="Kaspryzk A."/>
            <person name="Kennedy S."/>
            <person name="Kent W.J."/>
            <person name="Kitts P."/>
            <person name="Koonin E.V."/>
            <person name="Korf I."/>
            <person name="Kulp D."/>
            <person name="Lancet D."/>
            <person name="Lowe T.M."/>
            <person name="McLysaght A."/>
            <person name="Mikkelsen T."/>
            <person name="Moran J.V."/>
            <person name="Mulder N."/>
            <person name="Pollara V.J."/>
            <person name="Ponting C.P."/>
            <person name="Schuler G."/>
            <person name="Schultz J."/>
            <person name="Slater G."/>
            <person name="Smit A.F."/>
            <person name="Stupka E."/>
            <person name="Szustakowski J."/>
            <person name="Thierry-Mieg D."/>
            <person name="Thierry-Mieg J."/>
            <person name="Wagner L."/>
            <person name="Wallis J."/>
            <person name="Wheeler R."/>
            <person name="Williams A."/>
            <person name="Wolf Y.I."/>
            <person name="Wolfe K.H."/>
            <person name="Yang S.P."/>
            <person name="Yeh R.F."/>
            <person name="Collins F."/>
            <person name="Guyer M.S."/>
            <person name="Peterson J."/>
            <person name="Felsenfeld A."/>
            <person name="Wetterstrand K.A."/>
            <person name="Patrinos A."/>
            <person name="Morgan M.J."/>
            <person name="de Jong P."/>
            <person name="Catanese J.J."/>
            <person name="Osoegawa K."/>
            <person name="Shizuya H."/>
            <person name="Choi S."/>
            <person name="Chen Y.J."/>
        </authorList>
    </citation>
    <scope>NUCLEOTIDE SEQUENCE [LARGE SCALE GENOMIC DNA]</scope>
</reference>
<dbReference type="ChiTaRS" id="OSBPL2">
    <property type="organism name" value="human"/>
</dbReference>
<evidence type="ECO:0007829" key="6">
    <source>
        <dbReference type="PubMed" id="22814378"/>
    </source>
</evidence>
<accession>A0A2R8Y5B9</accession>
<evidence type="ECO:0007829" key="4">
    <source>
        <dbReference type="PeptideAtlas" id="A0A2R8Y5B9"/>
    </source>
</evidence>
<dbReference type="MassIVE" id="A0A2R8Y5B9"/>
<evidence type="ECO:0007829" key="5">
    <source>
        <dbReference type="ProteomicsDB" id="A0A2R8Y5B9"/>
    </source>
</evidence>
<reference evidence="6" key="4">
    <citation type="journal article" date="2012" name="Proc. Natl. Acad. Sci. U.S.A.">
        <title>N-terminal acetylome analyses and functional insights of the N-terminal acetyltransferase NatB.</title>
        <authorList>
            <person name="Van Damme P."/>
            <person name="Lasa M."/>
            <person name="Polevoda B."/>
            <person name="Gazquez C."/>
            <person name="Elosegui-Artola A."/>
            <person name="Kim D.S."/>
            <person name="De Juan-Pardo E."/>
            <person name="Demeyer K."/>
            <person name="Hole K."/>
            <person name="Larrea E."/>
            <person name="Timmerman E."/>
            <person name="Prieto J."/>
            <person name="Arnesen T."/>
            <person name="Sherman F."/>
            <person name="Gevaert K."/>
            <person name="Aldabe R."/>
        </authorList>
    </citation>
    <scope>IDENTIFICATION BY MASS SPECTROMETRY [LARGE SCALE ANALYSIS]</scope>
</reference>
<evidence type="ECO:0007829" key="7">
    <source>
        <dbReference type="PubMed" id="24275569"/>
    </source>
</evidence>
<proteinExistence type="evidence at protein level"/>
<dbReference type="OrthoDB" id="416222at2759"/>
<evidence type="ECO:0000256" key="1">
    <source>
        <dbReference type="SAM" id="MobiDB-lite"/>
    </source>
</evidence>
<reference evidence="2 3" key="2">
    <citation type="journal article" date="2001" name="Nature">
        <title>The DNA sequence and comparative analysis of human chromosome 20.</title>
        <authorList>
            <person name="Deloukas P."/>
            <person name="Matthews L.H."/>
            <person name="Ashurst J."/>
            <person name="Burton J."/>
            <person name="Gilbert J.G."/>
            <person name="Jones M."/>
            <person name="Stavrides G."/>
            <person name="Almeida J.P."/>
            <person name="Babbage A.K."/>
            <person name="Bagguley C.L."/>
            <person name="Bailey J."/>
            <person name="Barlow K.F."/>
            <person name="Bates K.N."/>
            <person name="Beard L.M."/>
            <person name="Beare D.M."/>
            <person name="Beasley O.P."/>
            <person name="Bird C.P."/>
            <person name="Blakey S.E."/>
            <person name="Bridgeman A.M."/>
            <person name="Brown A.J."/>
            <person name="Buck D."/>
            <person name="Burrill W."/>
            <person name="Butler A.P."/>
            <person name="Carder C."/>
            <person name="Carter N.P."/>
            <person name="Chapman J.C."/>
            <person name="Clamp M."/>
            <person name="Clark G."/>
            <person name="Clark L.N."/>
            <person name="Clark S.Y."/>
            <person name="Clee C.M."/>
            <person name="Clegg S."/>
            <person name="Cobley V.E."/>
            <person name="Collier R.E."/>
            <person name="Connor R."/>
            <person name="Corby N.R."/>
            <person name="Coulson A."/>
            <person name="Coville G.J."/>
            <person name="Deadman R."/>
            <person name="Dhami P."/>
            <person name="Dunn M."/>
            <person name="Ellington A.G."/>
            <person name="Frankland J.A."/>
            <person name="Fraser A."/>
            <person name="French L."/>
            <person name="Garner P."/>
            <person name="Grafham D.V."/>
            <person name="Griffiths C."/>
            <person name="Griffiths M.N."/>
            <person name="Gwilliam R."/>
            <person name="Hall R.E."/>
            <person name="Hammond S."/>
            <person name="Harley J.L."/>
            <person name="Heath P.D."/>
            <person name="Ho S."/>
            <person name="Holden J.L."/>
            <person name="Howden P.J."/>
            <person name="Huckle E."/>
            <person name="Hunt A.R."/>
            <person name="Hunt S.E."/>
            <person name="Jekosch K."/>
            <person name="Johnson C.M."/>
            <person name="Johnson D."/>
            <person name="Kay M.P."/>
            <person name="Kimberley A.M."/>
            <person name="King A."/>
            <person name="Knights A."/>
            <person name="Laird G.K."/>
            <person name="Lawlor S."/>
            <person name="Lehvaslaiho M.H."/>
            <person name="Leversha M."/>
            <person name="Lloyd C."/>
            <person name="Lloyd D.M."/>
            <person name="Lovell J.D."/>
            <person name="Marsh V.L."/>
            <person name="Martin S.L."/>
            <person name="McConnachie L.J."/>
            <person name="McLay K."/>
            <person name="McMurray A.A."/>
            <person name="Milne S."/>
            <person name="Mistry D."/>
            <person name="Moore M.J."/>
            <person name="Mullikin J.C."/>
            <person name="Nickerson T."/>
            <person name="Oliver K."/>
            <person name="Parker A."/>
            <person name="Patel R."/>
            <person name="Pearce T.A."/>
            <person name="Peck A.I."/>
            <person name="Phillimore B.J."/>
            <person name="Prathalingam S.R."/>
            <person name="Plumb R.W."/>
            <person name="Ramsay H."/>
            <person name="Rice C.M."/>
            <person name="Ross M.T."/>
            <person name="Scott C.E."/>
            <person name="Sehra H.K."/>
            <person name="Shownkeen R."/>
            <person name="Sims S."/>
            <person name="Skuce C.D."/>
            <person name="Smith M.L."/>
            <person name="Soderlund C."/>
            <person name="Steward C.A."/>
            <person name="Sulston J.E."/>
            <person name="Swann M."/>
            <person name="Sycamore N."/>
            <person name="Taylor R."/>
            <person name="Tee L."/>
            <person name="Thomas D.W."/>
            <person name="Thorpe A."/>
            <person name="Tracey A."/>
            <person name="Tromans A.C."/>
            <person name="Vaudin M."/>
            <person name="Wall M."/>
            <person name="Wallis J.M."/>
            <person name="Whitehead S.L."/>
            <person name="Whittaker P."/>
            <person name="Willey D.L."/>
            <person name="Williams L."/>
            <person name="Williams S.A."/>
            <person name="Wilming L."/>
            <person name="Wray P.W."/>
            <person name="Hubbard T."/>
            <person name="Durbin R.M."/>
            <person name="Bentley D.R."/>
            <person name="Beck S."/>
            <person name="Rogers J."/>
        </authorList>
    </citation>
    <scope>NUCLEOTIDE SEQUENCE [LARGE SCALE GENOMIC DNA]</scope>
</reference>
<keyword evidence="4 5" id="KW-1267">Proteomics identification</keyword>
<dbReference type="Proteomes" id="UP000005640">
    <property type="component" value="Chromosome 20"/>
</dbReference>
<evidence type="ECO:0000313" key="3">
    <source>
        <dbReference type="Proteomes" id="UP000005640"/>
    </source>
</evidence>
<dbReference type="Bgee" id="ENSG00000130703">
    <property type="expression patterns" value="Expressed in lateral nuclear group of thalamus and 196 other cell types or tissues"/>
</dbReference>